<dbReference type="PANTHER" id="PTHR28096">
    <property type="entry name" value="PROTEIN FAF1"/>
    <property type="match status" value="1"/>
</dbReference>
<feature type="compositionally biased region" description="Gly residues" evidence="1">
    <location>
        <begin position="301"/>
        <end position="310"/>
    </location>
</feature>
<proteinExistence type="predicted"/>
<dbReference type="InterPro" id="IPR053030">
    <property type="entry name" value="Ribosomal_biogenesis_FAF1-like"/>
</dbReference>
<organism evidence="2 3">
    <name type="scientific">Cordyceps javanica</name>
    <dbReference type="NCBI Taxonomy" id="43265"/>
    <lineage>
        <taxon>Eukaryota</taxon>
        <taxon>Fungi</taxon>
        <taxon>Dikarya</taxon>
        <taxon>Ascomycota</taxon>
        <taxon>Pezizomycotina</taxon>
        <taxon>Sordariomycetes</taxon>
        <taxon>Hypocreomycetidae</taxon>
        <taxon>Hypocreales</taxon>
        <taxon>Cordycipitaceae</taxon>
        <taxon>Cordyceps</taxon>
    </lineage>
</organism>
<feature type="compositionally biased region" description="Basic and acidic residues" evidence="1">
    <location>
        <begin position="117"/>
        <end position="135"/>
    </location>
</feature>
<feature type="compositionally biased region" description="Acidic residues" evidence="1">
    <location>
        <begin position="55"/>
        <end position="84"/>
    </location>
</feature>
<evidence type="ECO:0000256" key="1">
    <source>
        <dbReference type="SAM" id="MobiDB-lite"/>
    </source>
</evidence>
<dbReference type="GO" id="GO:0000462">
    <property type="term" value="P:maturation of SSU-rRNA from tricistronic rRNA transcript (SSU-rRNA, 5.8S rRNA, LSU-rRNA)"/>
    <property type="evidence" value="ECO:0007669"/>
    <property type="project" value="TreeGrafter"/>
</dbReference>
<feature type="region of interest" description="Disordered" evidence="1">
    <location>
        <begin position="285"/>
        <end position="353"/>
    </location>
</feature>
<dbReference type="OrthoDB" id="5556956at2759"/>
<accession>A0A545W9V7</accession>
<evidence type="ECO:0000313" key="2">
    <source>
        <dbReference type="EMBL" id="TQV99546.1"/>
    </source>
</evidence>
<feature type="compositionally biased region" description="Basic and acidic residues" evidence="1">
    <location>
        <begin position="326"/>
        <end position="353"/>
    </location>
</feature>
<dbReference type="EMBL" id="SPUK01000002">
    <property type="protein sequence ID" value="TQV99546.1"/>
    <property type="molecule type" value="Genomic_DNA"/>
</dbReference>
<dbReference type="AlphaFoldDB" id="A0A545W9V7"/>
<protein>
    <recommendedName>
        <fullName evidence="4">Protein FAF1</fullName>
    </recommendedName>
</protein>
<dbReference type="Proteomes" id="UP000315783">
    <property type="component" value="Unassembled WGS sequence"/>
</dbReference>
<name>A0A545W9V7_9HYPO</name>
<evidence type="ECO:0000313" key="3">
    <source>
        <dbReference type="Proteomes" id="UP000315783"/>
    </source>
</evidence>
<reference evidence="2 3" key="1">
    <citation type="journal article" date="2019" name="Appl. Microbiol. Biotechnol.">
        <title>Genome sequence of Isaria javanica and comparative genome analysis insights into family S53 peptidase evolution in fungal entomopathogens.</title>
        <authorList>
            <person name="Lin R."/>
            <person name="Zhang X."/>
            <person name="Xin B."/>
            <person name="Zou M."/>
            <person name="Gao Y."/>
            <person name="Qin F."/>
            <person name="Hu Q."/>
            <person name="Xie B."/>
            <person name="Cheng X."/>
        </authorList>
    </citation>
    <scope>NUCLEOTIDE SEQUENCE [LARGE SCALE GENOMIC DNA]</scope>
    <source>
        <strain evidence="2 3">IJ1G</strain>
    </source>
</reference>
<feature type="compositionally biased region" description="Basic and acidic residues" evidence="1">
    <location>
        <begin position="44"/>
        <end position="54"/>
    </location>
</feature>
<comment type="caution">
    <text evidence="2">The sequence shown here is derived from an EMBL/GenBank/DDBJ whole genome shotgun (WGS) entry which is preliminary data.</text>
</comment>
<dbReference type="GO" id="GO:0005730">
    <property type="term" value="C:nucleolus"/>
    <property type="evidence" value="ECO:0007669"/>
    <property type="project" value="TreeGrafter"/>
</dbReference>
<gene>
    <name evidence="2" type="ORF">IF1G_01761</name>
</gene>
<feature type="region of interest" description="Disordered" evidence="1">
    <location>
        <begin position="1"/>
        <end position="177"/>
    </location>
</feature>
<feature type="compositionally biased region" description="Acidic residues" evidence="1">
    <location>
        <begin position="91"/>
        <end position="110"/>
    </location>
</feature>
<feature type="compositionally biased region" description="Low complexity" evidence="1">
    <location>
        <begin position="146"/>
        <end position="169"/>
    </location>
</feature>
<keyword evidence="3" id="KW-1185">Reference proteome</keyword>
<evidence type="ECO:0008006" key="4">
    <source>
        <dbReference type="Google" id="ProtNLM"/>
    </source>
</evidence>
<sequence>MAVLGKRKARESGPSSSDVSALDAEAIFRRHFEAQFEPLDDEKEDRAARARRELDDDDDAIDSDRDGDEEDEEGLEEGSDEDAEWGGLSSGDDDDDDDDGDDGEEEEEEAPIVQVIDHSKPQVPKEPRMSKKELKAFMSSKVIDHSAPTPSSSSSSSSDPPSSKATKASLPEDAPSLLAQDLELRRLLAESHLLTPSHNNAASASVFSSSVVHSASGAAPKAFASGRTRHKATDLRLQALGSKTSVLAQERMPMHMRKGIVAAAGAREAKRRREARENGVILERKSGSVGVGGAKKKNKGSSGGGGGGGRARQERGVNGPGIGRMRGAELRISESDVRKIEGGRDTFGRRGRR</sequence>
<dbReference type="PANTHER" id="PTHR28096:SF1">
    <property type="entry name" value="PROTEIN FAF1"/>
    <property type="match status" value="1"/>
</dbReference>
<dbReference type="STRING" id="43265.A0A545W9V7"/>